<keyword evidence="2" id="KW-0418">Kinase</keyword>
<evidence type="ECO:0000313" key="2">
    <source>
        <dbReference type="EMBL" id="MBX19845.1"/>
    </source>
</evidence>
<reference evidence="2" key="1">
    <citation type="submission" date="2018-02" db="EMBL/GenBank/DDBJ databases">
        <title>Rhizophora mucronata_Transcriptome.</title>
        <authorList>
            <person name="Meera S.P."/>
            <person name="Sreeshan A."/>
            <person name="Augustine A."/>
        </authorList>
    </citation>
    <scope>NUCLEOTIDE SEQUENCE</scope>
    <source>
        <tissue evidence="2">Leaf</tissue>
    </source>
</reference>
<dbReference type="AlphaFoldDB" id="A0A2P2LPF3"/>
<evidence type="ECO:0000256" key="1">
    <source>
        <dbReference type="SAM" id="MobiDB-lite"/>
    </source>
</evidence>
<dbReference type="EMBL" id="GGEC01039361">
    <property type="protein sequence ID" value="MBX19845.1"/>
    <property type="molecule type" value="Transcribed_RNA"/>
</dbReference>
<protein>
    <submittedName>
        <fullName evidence="2">Protein kinase</fullName>
    </submittedName>
</protein>
<dbReference type="GO" id="GO:0016301">
    <property type="term" value="F:kinase activity"/>
    <property type="evidence" value="ECO:0007669"/>
    <property type="project" value="UniProtKB-KW"/>
</dbReference>
<name>A0A2P2LPF3_RHIMU</name>
<proteinExistence type="predicted"/>
<sequence length="112" mass="12461">MFKAACSALTELSRGPNKSGGSQKNKRRKIKKEAKGLLSQEIFLIPKISRSAKKGKLYLMVQITMSSLNKFGGHSNWHRSGNNECSPCFGANSMLSLSSFRVSLQNMMRFSK</sequence>
<feature type="region of interest" description="Disordered" evidence="1">
    <location>
        <begin position="6"/>
        <end position="31"/>
    </location>
</feature>
<organism evidence="2">
    <name type="scientific">Rhizophora mucronata</name>
    <name type="common">Asiatic mangrove</name>
    <dbReference type="NCBI Taxonomy" id="61149"/>
    <lineage>
        <taxon>Eukaryota</taxon>
        <taxon>Viridiplantae</taxon>
        <taxon>Streptophyta</taxon>
        <taxon>Embryophyta</taxon>
        <taxon>Tracheophyta</taxon>
        <taxon>Spermatophyta</taxon>
        <taxon>Magnoliopsida</taxon>
        <taxon>eudicotyledons</taxon>
        <taxon>Gunneridae</taxon>
        <taxon>Pentapetalae</taxon>
        <taxon>rosids</taxon>
        <taxon>fabids</taxon>
        <taxon>Malpighiales</taxon>
        <taxon>Rhizophoraceae</taxon>
        <taxon>Rhizophora</taxon>
    </lineage>
</organism>
<keyword evidence="2" id="KW-0808">Transferase</keyword>
<accession>A0A2P2LPF3</accession>